<dbReference type="AlphaFoldDB" id="A0A840C9E1"/>
<reference evidence="5" key="1">
    <citation type="submission" date="2020-08" db="EMBL/GenBank/DDBJ databases">
        <title>Genomic Encyclopedia of Type Strains, Phase IV (KMG-IV): sequencing the most valuable type-strain genomes for metagenomic binning, comparative biology and taxonomic classification.</title>
        <authorList>
            <person name="Goeker M."/>
        </authorList>
    </citation>
    <scope>NUCLEOTIDE SEQUENCE [LARGE SCALE GENOMIC DNA]</scope>
    <source>
        <strain evidence="5">DSM 105040</strain>
    </source>
</reference>
<dbReference type="InterPro" id="IPR016032">
    <property type="entry name" value="Sig_transdc_resp-reg_C-effctor"/>
</dbReference>
<keyword evidence="1" id="KW-0805">Transcription regulation</keyword>
<evidence type="ECO:0000259" key="4">
    <source>
        <dbReference type="PROSITE" id="PS50043"/>
    </source>
</evidence>
<dbReference type="PANTHER" id="PTHR43214">
    <property type="entry name" value="TWO-COMPONENT RESPONSE REGULATOR"/>
    <property type="match status" value="1"/>
</dbReference>
<dbReference type="InterPro" id="IPR041617">
    <property type="entry name" value="TPR_MalT"/>
</dbReference>
<feature type="domain" description="HTH luxR-type" evidence="4">
    <location>
        <begin position="783"/>
        <end position="848"/>
    </location>
</feature>
<dbReference type="Pfam" id="PF17874">
    <property type="entry name" value="TPR_MalT"/>
    <property type="match status" value="1"/>
</dbReference>
<dbReference type="InterPro" id="IPR036388">
    <property type="entry name" value="WH-like_DNA-bd_sf"/>
</dbReference>
<dbReference type="CDD" id="cd06170">
    <property type="entry name" value="LuxR_C_like"/>
    <property type="match status" value="1"/>
</dbReference>
<keyword evidence="2" id="KW-0238">DNA-binding</keyword>
<organism evidence="5 6">
    <name type="scientific">Actibacterium naphthalenivorans</name>
    <dbReference type="NCBI Taxonomy" id="1614693"/>
    <lineage>
        <taxon>Bacteria</taxon>
        <taxon>Pseudomonadati</taxon>
        <taxon>Pseudomonadota</taxon>
        <taxon>Alphaproteobacteria</taxon>
        <taxon>Rhodobacterales</taxon>
        <taxon>Roseobacteraceae</taxon>
        <taxon>Actibacterium</taxon>
    </lineage>
</organism>
<sequence>MSLSERGERTAWLSLDRYLSDIMTQIAASLAHNVPEFQHALNERGQDKSFVTTEEQLVTCADCLAELERDVTLFMDDAHLLQPEDLRVFQRFLTRIPANTHIVVASREAPNLALARLRAQGELSEIGMDALKFTAEETCALLKASSVDGLCAEDAPALVEQTEGWAAGLRLATMNMVRNQKGAILDVSFSGSNSIVADFFAEDIFGAQPADVRDFLLATCLLERFTPDLCNAMTGGTDAREMLDRIEAAGLFLISLDEERMWYRYHGLFAEFLLRRLTDIDPDRIAQSHIMASRSYHRIGLVVEALDHAVRSGEQAWLAQLLDDSCEKLIYEGKILYVFELAKALDKATIAGHPRIQLAIAWMELRNLNFDKARRLIAQAEEWIANRAAEGLCAEVEAELRFLALHRRMMLAGATDDFLTVDEIAETLMKQFDEEHTFLACTVYGQQIRAQRERFRLQDFERNEARARTIGRQSQHKFAFISQKTIVGKTWFAKGDNDAAIEALEFGYGQALDFAGEDTAIAAFAALPLAEVIYERNELSRAKSLVDRYLPLARAFAFADELLAGYLVSARISFNDGDSAGAIKTLDLARSVGLELGLKRMQMKALAEKVRILLRSGNIERAARLALLEGIPTDVNALKPDINSSTTDEARALVRARILISEGNLNDALALSQRWKQFCQHRGAMRSLVRWSLIRAQILVLACDTRAAQRSLRDALLAALDGRSVRIFLDEGPHIQQLLEDAYGSGPMTNLPVDLYAYDVLNAFTIAMGTRASVEVDDLADQETGIDGKMTGRELEILSFVASGLRNREIGDRLGLTEGSVKWYMQRIYDKVGTRRRSVAVDRARQFGLLQ</sequence>
<dbReference type="PRINTS" id="PR00038">
    <property type="entry name" value="HTHLUXR"/>
</dbReference>
<keyword evidence="6" id="KW-1185">Reference proteome</keyword>
<dbReference type="PROSITE" id="PS00622">
    <property type="entry name" value="HTH_LUXR_1"/>
    <property type="match status" value="1"/>
</dbReference>
<accession>A0A840C9E1</accession>
<name>A0A840C9E1_9RHOB</name>
<dbReference type="PROSITE" id="PS50043">
    <property type="entry name" value="HTH_LUXR_2"/>
    <property type="match status" value="1"/>
</dbReference>
<dbReference type="GO" id="GO:0003677">
    <property type="term" value="F:DNA binding"/>
    <property type="evidence" value="ECO:0007669"/>
    <property type="project" value="UniProtKB-KW"/>
</dbReference>
<dbReference type="Gene3D" id="1.10.10.10">
    <property type="entry name" value="Winged helix-like DNA-binding domain superfamily/Winged helix DNA-binding domain"/>
    <property type="match status" value="1"/>
</dbReference>
<dbReference type="GO" id="GO:0006355">
    <property type="term" value="P:regulation of DNA-templated transcription"/>
    <property type="evidence" value="ECO:0007669"/>
    <property type="project" value="InterPro"/>
</dbReference>
<dbReference type="SMART" id="SM00421">
    <property type="entry name" value="HTH_LUXR"/>
    <property type="match status" value="1"/>
</dbReference>
<dbReference type="EMBL" id="JACIEQ010000001">
    <property type="protein sequence ID" value="MBB4021700.1"/>
    <property type="molecule type" value="Genomic_DNA"/>
</dbReference>
<gene>
    <name evidence="5" type="ORF">GGR17_001491</name>
</gene>
<dbReference type="InterPro" id="IPR059106">
    <property type="entry name" value="WHD_MalT"/>
</dbReference>
<evidence type="ECO:0000256" key="2">
    <source>
        <dbReference type="ARBA" id="ARBA00023125"/>
    </source>
</evidence>
<dbReference type="Proteomes" id="UP000585681">
    <property type="component" value="Unassembled WGS sequence"/>
</dbReference>
<evidence type="ECO:0000256" key="1">
    <source>
        <dbReference type="ARBA" id="ARBA00023015"/>
    </source>
</evidence>
<dbReference type="RefSeq" id="WP_054540214.1">
    <property type="nucleotide sequence ID" value="NZ_JACIEQ010000001.1"/>
</dbReference>
<dbReference type="PANTHER" id="PTHR43214:SF41">
    <property type="entry name" value="NITRATE_NITRITE RESPONSE REGULATOR PROTEIN NARP"/>
    <property type="match status" value="1"/>
</dbReference>
<dbReference type="Pfam" id="PF25873">
    <property type="entry name" value="WHD_MalT"/>
    <property type="match status" value="1"/>
</dbReference>
<dbReference type="Pfam" id="PF00196">
    <property type="entry name" value="GerE"/>
    <property type="match status" value="1"/>
</dbReference>
<dbReference type="InterPro" id="IPR000792">
    <property type="entry name" value="Tscrpt_reg_LuxR_C"/>
</dbReference>
<dbReference type="Gene3D" id="1.25.40.10">
    <property type="entry name" value="Tetratricopeptide repeat domain"/>
    <property type="match status" value="1"/>
</dbReference>
<dbReference type="InterPro" id="IPR039420">
    <property type="entry name" value="WalR-like"/>
</dbReference>
<dbReference type="InterPro" id="IPR011990">
    <property type="entry name" value="TPR-like_helical_dom_sf"/>
</dbReference>
<comment type="caution">
    <text evidence="5">The sequence shown here is derived from an EMBL/GenBank/DDBJ whole genome shotgun (WGS) entry which is preliminary data.</text>
</comment>
<protein>
    <submittedName>
        <fullName evidence="5">LuxR family maltose regulon positive regulatory protein</fullName>
    </submittedName>
</protein>
<proteinExistence type="predicted"/>
<keyword evidence="3" id="KW-0804">Transcription</keyword>
<evidence type="ECO:0000313" key="5">
    <source>
        <dbReference type="EMBL" id="MBB4021700.1"/>
    </source>
</evidence>
<evidence type="ECO:0000256" key="3">
    <source>
        <dbReference type="ARBA" id="ARBA00023163"/>
    </source>
</evidence>
<evidence type="ECO:0000313" key="6">
    <source>
        <dbReference type="Proteomes" id="UP000585681"/>
    </source>
</evidence>
<dbReference type="SUPFAM" id="SSF46894">
    <property type="entry name" value="C-terminal effector domain of the bipartite response regulators"/>
    <property type="match status" value="1"/>
</dbReference>